<dbReference type="Gene3D" id="2.160.10.10">
    <property type="entry name" value="Hexapeptide repeat proteins"/>
    <property type="match status" value="1"/>
</dbReference>
<comment type="caution">
    <text evidence="8">The sequence shown here is derived from an EMBL/GenBank/DDBJ whole genome shotgun (WGS) entry which is preliminary data.</text>
</comment>
<evidence type="ECO:0000256" key="2">
    <source>
        <dbReference type="ARBA" id="ARBA00022605"/>
    </source>
</evidence>
<dbReference type="PANTHER" id="PTHR43300">
    <property type="entry name" value="ACETYLTRANSFERASE"/>
    <property type="match status" value="1"/>
</dbReference>
<evidence type="ECO:0000313" key="9">
    <source>
        <dbReference type="Proteomes" id="UP001560573"/>
    </source>
</evidence>
<reference evidence="8 9" key="1">
    <citation type="submission" date="2023-07" db="EMBL/GenBank/DDBJ databases">
        <authorList>
            <person name="Lian W.-H."/>
        </authorList>
    </citation>
    <scope>NUCLEOTIDE SEQUENCE [LARGE SCALE GENOMIC DNA]</scope>
    <source>
        <strain evidence="8 9">SYSU DXS3180</strain>
    </source>
</reference>
<comment type="similarity">
    <text evidence="1">Belongs to the transferase hexapeptide repeat family.</text>
</comment>
<dbReference type="SUPFAM" id="SSF51161">
    <property type="entry name" value="Trimeric LpxA-like enzymes"/>
    <property type="match status" value="1"/>
</dbReference>
<name>A0ABV3ZJA4_9BACT</name>
<keyword evidence="6" id="KW-0457">Lysine biosynthesis</keyword>
<dbReference type="InterPro" id="IPR050179">
    <property type="entry name" value="Trans_hexapeptide_repeat"/>
</dbReference>
<dbReference type="PANTHER" id="PTHR43300:SF10">
    <property type="entry name" value="2,3,4,5-TETRAHYDROPYRIDINE-2,6-DICARBOXYLATE N-ACETYLTRANSFERASE"/>
    <property type="match status" value="1"/>
</dbReference>
<evidence type="ECO:0000256" key="1">
    <source>
        <dbReference type="ARBA" id="ARBA00007274"/>
    </source>
</evidence>
<gene>
    <name evidence="8" type="ORF">QTN47_20660</name>
</gene>
<dbReference type="Pfam" id="PF00132">
    <property type="entry name" value="Hexapep"/>
    <property type="match status" value="2"/>
</dbReference>
<proteinExistence type="inferred from homology"/>
<dbReference type="InterPro" id="IPR018357">
    <property type="entry name" value="Hexapep_transf_CS"/>
</dbReference>
<dbReference type="Proteomes" id="UP001560573">
    <property type="component" value="Unassembled WGS sequence"/>
</dbReference>
<evidence type="ECO:0000313" key="8">
    <source>
        <dbReference type="EMBL" id="MEX6689932.1"/>
    </source>
</evidence>
<evidence type="ECO:0000256" key="4">
    <source>
        <dbReference type="ARBA" id="ARBA00022737"/>
    </source>
</evidence>
<protein>
    <submittedName>
        <fullName evidence="8">Acyltransferase</fullName>
        <ecNumber evidence="8">2.3.1.-</ecNumber>
    </submittedName>
</protein>
<accession>A0ABV3ZJA4</accession>
<evidence type="ECO:0000256" key="7">
    <source>
        <dbReference type="ARBA" id="ARBA00023315"/>
    </source>
</evidence>
<keyword evidence="2" id="KW-0028">Amino-acid biosynthesis</keyword>
<evidence type="ECO:0000256" key="3">
    <source>
        <dbReference type="ARBA" id="ARBA00022679"/>
    </source>
</evidence>
<organism evidence="8 9">
    <name type="scientific">Danxiaibacter flavus</name>
    <dbReference type="NCBI Taxonomy" id="3049108"/>
    <lineage>
        <taxon>Bacteria</taxon>
        <taxon>Pseudomonadati</taxon>
        <taxon>Bacteroidota</taxon>
        <taxon>Chitinophagia</taxon>
        <taxon>Chitinophagales</taxon>
        <taxon>Chitinophagaceae</taxon>
        <taxon>Danxiaibacter</taxon>
    </lineage>
</organism>
<dbReference type="RefSeq" id="WP_369331338.1">
    <property type="nucleotide sequence ID" value="NZ_JAULBC010000007.1"/>
</dbReference>
<dbReference type="InterPro" id="IPR001451">
    <property type="entry name" value="Hexapep"/>
</dbReference>
<keyword evidence="3 8" id="KW-0808">Transferase</keyword>
<keyword evidence="4" id="KW-0677">Repeat</keyword>
<dbReference type="InterPro" id="IPR011004">
    <property type="entry name" value="Trimer_LpxA-like_sf"/>
</dbReference>
<dbReference type="EC" id="2.3.1.-" evidence="8"/>
<sequence length="172" mass="18468">MKIITETSDKQMLRNVTVGENVMIYHFVNAYGCLIDDGTRIGCFVEIQKGATIGKNCKISSHTFICEGVHIEDNVFVGHNVTFINDKFPRATNEDGSMQTDADWNCIETIVEEGASIGSGATILCGVRIGKHAVVGAGSVVTKDVPENAVVAGNPARSIKSRVPTLVEVNID</sequence>
<keyword evidence="7 8" id="KW-0012">Acyltransferase</keyword>
<dbReference type="EMBL" id="JAULBC010000007">
    <property type="protein sequence ID" value="MEX6689932.1"/>
    <property type="molecule type" value="Genomic_DNA"/>
</dbReference>
<evidence type="ECO:0000256" key="6">
    <source>
        <dbReference type="ARBA" id="ARBA00023154"/>
    </source>
</evidence>
<keyword evidence="5" id="KW-0220">Diaminopimelate biosynthesis</keyword>
<keyword evidence="9" id="KW-1185">Reference proteome</keyword>
<evidence type="ECO:0000256" key="5">
    <source>
        <dbReference type="ARBA" id="ARBA00022915"/>
    </source>
</evidence>
<dbReference type="PROSITE" id="PS00101">
    <property type="entry name" value="HEXAPEP_TRANSFERASES"/>
    <property type="match status" value="1"/>
</dbReference>
<dbReference type="GO" id="GO:0016746">
    <property type="term" value="F:acyltransferase activity"/>
    <property type="evidence" value="ECO:0007669"/>
    <property type="project" value="UniProtKB-KW"/>
</dbReference>
<dbReference type="CDD" id="cd03358">
    <property type="entry name" value="LbH_WxcM_N_like"/>
    <property type="match status" value="1"/>
</dbReference>